<name>A0A2H3DRN0_ARMGA</name>
<protein>
    <submittedName>
        <fullName evidence="1">Uncharacterized protein</fullName>
    </submittedName>
</protein>
<dbReference type="Proteomes" id="UP000217790">
    <property type="component" value="Unassembled WGS sequence"/>
</dbReference>
<dbReference type="EMBL" id="KZ293655">
    <property type="protein sequence ID" value="PBK94112.1"/>
    <property type="molecule type" value="Genomic_DNA"/>
</dbReference>
<dbReference type="InParanoid" id="A0A2H3DRN0"/>
<accession>A0A2H3DRN0</accession>
<sequence length="163" mass="18095">MDTPERNPHGIEDLVILRAIQVSKSVMIQNRASGIALRYGGIVQRTNYHADPVNFWASPSLLGALNTDVRATLVDCKCSMILIKYVVLNDSPTQAANTICAGSIGPHKTIVLMLVFRRRKQLSFDWGRKEHALIVCFSFRLPSPTDINLRSEGLLRKSASSMT</sequence>
<gene>
    <name evidence="1" type="ORF">ARMGADRAFT_1079590</name>
</gene>
<evidence type="ECO:0000313" key="1">
    <source>
        <dbReference type="EMBL" id="PBK94112.1"/>
    </source>
</evidence>
<organism evidence="1 2">
    <name type="scientific">Armillaria gallica</name>
    <name type="common">Bulbous honey fungus</name>
    <name type="synonym">Armillaria bulbosa</name>
    <dbReference type="NCBI Taxonomy" id="47427"/>
    <lineage>
        <taxon>Eukaryota</taxon>
        <taxon>Fungi</taxon>
        <taxon>Dikarya</taxon>
        <taxon>Basidiomycota</taxon>
        <taxon>Agaricomycotina</taxon>
        <taxon>Agaricomycetes</taxon>
        <taxon>Agaricomycetidae</taxon>
        <taxon>Agaricales</taxon>
        <taxon>Marasmiineae</taxon>
        <taxon>Physalacriaceae</taxon>
        <taxon>Armillaria</taxon>
    </lineage>
</organism>
<dbReference type="OrthoDB" id="10661077at2759"/>
<keyword evidence="2" id="KW-1185">Reference proteome</keyword>
<dbReference type="AlphaFoldDB" id="A0A2H3DRN0"/>
<evidence type="ECO:0000313" key="2">
    <source>
        <dbReference type="Proteomes" id="UP000217790"/>
    </source>
</evidence>
<proteinExistence type="predicted"/>
<reference evidence="2" key="1">
    <citation type="journal article" date="2017" name="Nat. Ecol. Evol.">
        <title>Genome expansion and lineage-specific genetic innovations in the forest pathogenic fungi Armillaria.</title>
        <authorList>
            <person name="Sipos G."/>
            <person name="Prasanna A.N."/>
            <person name="Walter M.C."/>
            <person name="O'Connor E."/>
            <person name="Balint B."/>
            <person name="Krizsan K."/>
            <person name="Kiss B."/>
            <person name="Hess J."/>
            <person name="Varga T."/>
            <person name="Slot J."/>
            <person name="Riley R."/>
            <person name="Boka B."/>
            <person name="Rigling D."/>
            <person name="Barry K."/>
            <person name="Lee J."/>
            <person name="Mihaltcheva S."/>
            <person name="LaButti K."/>
            <person name="Lipzen A."/>
            <person name="Waldron R."/>
            <person name="Moloney N.M."/>
            <person name="Sperisen C."/>
            <person name="Kredics L."/>
            <person name="Vagvoelgyi C."/>
            <person name="Patrignani A."/>
            <person name="Fitzpatrick D."/>
            <person name="Nagy I."/>
            <person name="Doyle S."/>
            <person name="Anderson J.B."/>
            <person name="Grigoriev I.V."/>
            <person name="Gueldener U."/>
            <person name="Muensterkoetter M."/>
            <person name="Nagy L.G."/>
        </authorList>
    </citation>
    <scope>NUCLEOTIDE SEQUENCE [LARGE SCALE GENOMIC DNA]</scope>
    <source>
        <strain evidence="2">Ar21-2</strain>
    </source>
</reference>